<keyword evidence="6 11" id="KW-0798">TonB box</keyword>
<accession>A0A6L6UC75</accession>
<evidence type="ECO:0000259" key="14">
    <source>
        <dbReference type="Pfam" id="PF07715"/>
    </source>
</evidence>
<reference evidence="15 16" key="1">
    <citation type="submission" date="2019-12" db="EMBL/GenBank/DDBJ databases">
        <authorList>
            <person name="Li J."/>
        </authorList>
    </citation>
    <scope>NUCLEOTIDE SEQUENCE [LARGE SCALE GENOMIC DNA]</scope>
    <source>
        <strain evidence="15 16">HL2-2</strain>
    </source>
</reference>
<name>A0A6L6UC75_9FLAO</name>
<keyword evidence="4 10" id="KW-0812">Transmembrane</keyword>
<dbReference type="InterPro" id="IPR008969">
    <property type="entry name" value="CarboxyPept-like_regulatory"/>
</dbReference>
<dbReference type="RefSeq" id="WP_157363438.1">
    <property type="nucleotide sequence ID" value="NZ_WOWS01000003.1"/>
</dbReference>
<keyword evidence="5 12" id="KW-0732">Signal</keyword>
<proteinExistence type="inferred from homology"/>
<evidence type="ECO:0000256" key="2">
    <source>
        <dbReference type="ARBA" id="ARBA00022448"/>
    </source>
</evidence>
<dbReference type="InterPro" id="IPR012910">
    <property type="entry name" value="Plug_dom"/>
</dbReference>
<organism evidence="15 16">
    <name type="scientific">Winogradskyella endarachnes</name>
    <dbReference type="NCBI Taxonomy" id="2681965"/>
    <lineage>
        <taxon>Bacteria</taxon>
        <taxon>Pseudomonadati</taxon>
        <taxon>Bacteroidota</taxon>
        <taxon>Flavobacteriia</taxon>
        <taxon>Flavobacteriales</taxon>
        <taxon>Flavobacteriaceae</taxon>
        <taxon>Winogradskyella</taxon>
    </lineage>
</organism>
<sequence length="858" mass="94036">MKKFSHFLCFVVLTCLSTFAYAQTTITGKIIDSDMNSPLPGANVLVKGTSNGATTDFDGDFTLKTDVKSGEVVISYVGFISQTIAFSGNTDLGTITLQSSDLGLDEVQIIASVAVDRKTPVAVSTVKAADIALKLGTQEFPEVLKSTPGVYATKSGGGYGDGRINLRGFSSENVAVMINGVPVNDMENGAVYWSNWAGLGDVTSSMQVQRGLGAAKVAVPSVGGTINILTKTTDVEEGGNVMASIGNDGYRKYGVTYSTGLMENGFAATVSAAKTDGDGYVKGTSFNAVSYFLNVSKEINDQHKLSFTAFGAKQRHGQRQNRQLIETYRESEDGIKYNQDWGYKNGQVTSIEDNFYHKPQISLNHYWNLSDNTTISTAAYASFGSGGGGGTLGSDAETPGFEGDARYKFTSADYRIGEYGPLDFDRIVEENIAHGANGSSAALRASRNDHNWYGVLSTLKSDLSDDLVFLGGLDFRNYKGIHFREVTDLLGGQFIINEDNVNNPSGVSKVGDKVSYYNDGLVGWLGAFAQVEYDVNEDFNTFVSLSASNTSYKRVDYFQYTPDDPLRETDRYNFFGFGAKGGANYRLTENHNVFANVGYFEKAPDFDAVFPNYNNEEINGDAENQKILSFELGYGFRGDKLSANVNLYRTTWRDRTETIPFQLNEDETGFANILGINAIHQGIEVDFVYRATDKLNITGMVSLGDWRWEDDVTDVQILNEEQEVVETLDVYIADLHVGDAAQTTLALGATYKFTDKTRFTVDYNYFDNLYADFDPSDRNDPDFREDAWKVPAYGVFDTAFTHGFKLGSFDASLTARLNNVFNTTYIADALDGTGSTAQTALVYYGFGRTFSFGTTIKF</sequence>
<dbReference type="Pfam" id="PF07715">
    <property type="entry name" value="Plug"/>
    <property type="match status" value="1"/>
</dbReference>
<evidence type="ECO:0000313" key="16">
    <source>
        <dbReference type="Proteomes" id="UP000478208"/>
    </source>
</evidence>
<protein>
    <submittedName>
        <fullName evidence="15">TonB-dependent receptor plug domain-containing protein</fullName>
    </submittedName>
</protein>
<dbReference type="SUPFAM" id="SSF56935">
    <property type="entry name" value="Porins"/>
    <property type="match status" value="1"/>
</dbReference>
<keyword evidence="3 10" id="KW-1134">Transmembrane beta strand</keyword>
<feature type="domain" description="TonB-dependent receptor-like beta-barrel" evidence="13">
    <location>
        <begin position="324"/>
        <end position="820"/>
    </location>
</feature>
<dbReference type="Gene3D" id="2.170.130.10">
    <property type="entry name" value="TonB-dependent receptor, plug domain"/>
    <property type="match status" value="1"/>
</dbReference>
<evidence type="ECO:0000256" key="11">
    <source>
        <dbReference type="RuleBase" id="RU003357"/>
    </source>
</evidence>
<dbReference type="Pfam" id="PF00593">
    <property type="entry name" value="TonB_dep_Rec_b-barrel"/>
    <property type="match status" value="1"/>
</dbReference>
<dbReference type="GO" id="GO:0044718">
    <property type="term" value="P:siderophore transmembrane transport"/>
    <property type="evidence" value="ECO:0007669"/>
    <property type="project" value="TreeGrafter"/>
</dbReference>
<comment type="caution">
    <text evidence="15">The sequence shown here is derived from an EMBL/GenBank/DDBJ whole genome shotgun (WGS) entry which is preliminary data.</text>
</comment>
<evidence type="ECO:0000313" key="15">
    <source>
        <dbReference type="EMBL" id="MUU78542.1"/>
    </source>
</evidence>
<evidence type="ECO:0000256" key="1">
    <source>
        <dbReference type="ARBA" id="ARBA00004571"/>
    </source>
</evidence>
<dbReference type="SUPFAM" id="SSF49464">
    <property type="entry name" value="Carboxypeptidase regulatory domain-like"/>
    <property type="match status" value="1"/>
</dbReference>
<evidence type="ECO:0000256" key="4">
    <source>
        <dbReference type="ARBA" id="ARBA00022692"/>
    </source>
</evidence>
<evidence type="ECO:0000256" key="5">
    <source>
        <dbReference type="ARBA" id="ARBA00022729"/>
    </source>
</evidence>
<dbReference type="PANTHER" id="PTHR30069:SF29">
    <property type="entry name" value="HEMOGLOBIN AND HEMOGLOBIN-HAPTOGLOBIN-BINDING PROTEIN 1-RELATED"/>
    <property type="match status" value="1"/>
</dbReference>
<dbReference type="InterPro" id="IPR037066">
    <property type="entry name" value="Plug_dom_sf"/>
</dbReference>
<dbReference type="InterPro" id="IPR039426">
    <property type="entry name" value="TonB-dep_rcpt-like"/>
</dbReference>
<dbReference type="InterPro" id="IPR000531">
    <property type="entry name" value="Beta-barrel_TonB"/>
</dbReference>
<comment type="similarity">
    <text evidence="10 11">Belongs to the TonB-dependent receptor family.</text>
</comment>
<keyword evidence="7 10" id="KW-0472">Membrane</keyword>
<keyword evidence="16" id="KW-1185">Reference proteome</keyword>
<keyword evidence="8 15" id="KW-0675">Receptor</keyword>
<feature type="chain" id="PRO_5026932913" evidence="12">
    <location>
        <begin position="23"/>
        <end position="858"/>
    </location>
</feature>
<evidence type="ECO:0000259" key="13">
    <source>
        <dbReference type="Pfam" id="PF00593"/>
    </source>
</evidence>
<keyword evidence="9 10" id="KW-0998">Cell outer membrane</keyword>
<gene>
    <name evidence="15" type="ORF">GN138_08805</name>
</gene>
<dbReference type="Proteomes" id="UP000478208">
    <property type="component" value="Unassembled WGS sequence"/>
</dbReference>
<dbReference type="GO" id="GO:0015344">
    <property type="term" value="F:siderophore uptake transmembrane transporter activity"/>
    <property type="evidence" value="ECO:0007669"/>
    <property type="project" value="TreeGrafter"/>
</dbReference>
<keyword evidence="2 10" id="KW-0813">Transport</keyword>
<dbReference type="PROSITE" id="PS52016">
    <property type="entry name" value="TONB_DEPENDENT_REC_3"/>
    <property type="match status" value="1"/>
</dbReference>
<feature type="domain" description="TonB-dependent receptor plug" evidence="14">
    <location>
        <begin position="117"/>
        <end position="224"/>
    </location>
</feature>
<evidence type="ECO:0000256" key="3">
    <source>
        <dbReference type="ARBA" id="ARBA00022452"/>
    </source>
</evidence>
<dbReference type="PROSITE" id="PS01156">
    <property type="entry name" value="TONB_DEPENDENT_REC_2"/>
    <property type="match status" value="1"/>
</dbReference>
<dbReference type="Gene3D" id="2.60.40.1120">
    <property type="entry name" value="Carboxypeptidase-like, regulatory domain"/>
    <property type="match status" value="1"/>
</dbReference>
<dbReference type="InterPro" id="IPR010917">
    <property type="entry name" value="TonB_rcpt_CS"/>
</dbReference>
<dbReference type="GO" id="GO:0009279">
    <property type="term" value="C:cell outer membrane"/>
    <property type="evidence" value="ECO:0007669"/>
    <property type="project" value="UniProtKB-SubCell"/>
</dbReference>
<evidence type="ECO:0000256" key="8">
    <source>
        <dbReference type="ARBA" id="ARBA00023170"/>
    </source>
</evidence>
<feature type="signal peptide" evidence="12">
    <location>
        <begin position="1"/>
        <end position="22"/>
    </location>
</feature>
<dbReference type="InterPro" id="IPR036942">
    <property type="entry name" value="Beta-barrel_TonB_sf"/>
</dbReference>
<dbReference type="Pfam" id="PF13715">
    <property type="entry name" value="CarbopepD_reg_2"/>
    <property type="match status" value="1"/>
</dbReference>
<dbReference type="AlphaFoldDB" id="A0A6L6UC75"/>
<evidence type="ECO:0000256" key="6">
    <source>
        <dbReference type="ARBA" id="ARBA00023077"/>
    </source>
</evidence>
<evidence type="ECO:0000256" key="9">
    <source>
        <dbReference type="ARBA" id="ARBA00023237"/>
    </source>
</evidence>
<dbReference type="Gene3D" id="2.40.170.20">
    <property type="entry name" value="TonB-dependent receptor, beta-barrel domain"/>
    <property type="match status" value="1"/>
</dbReference>
<evidence type="ECO:0000256" key="12">
    <source>
        <dbReference type="SAM" id="SignalP"/>
    </source>
</evidence>
<evidence type="ECO:0000256" key="10">
    <source>
        <dbReference type="PROSITE-ProRule" id="PRU01360"/>
    </source>
</evidence>
<dbReference type="PANTHER" id="PTHR30069">
    <property type="entry name" value="TONB-DEPENDENT OUTER MEMBRANE RECEPTOR"/>
    <property type="match status" value="1"/>
</dbReference>
<evidence type="ECO:0000256" key="7">
    <source>
        <dbReference type="ARBA" id="ARBA00023136"/>
    </source>
</evidence>
<comment type="subcellular location">
    <subcellularLocation>
        <location evidence="1 10">Cell outer membrane</location>
        <topology evidence="1 10">Multi-pass membrane protein</topology>
    </subcellularLocation>
</comment>
<dbReference type="EMBL" id="WOWS01000003">
    <property type="protein sequence ID" value="MUU78542.1"/>
    <property type="molecule type" value="Genomic_DNA"/>
</dbReference>